<dbReference type="KEGG" id="jde:Jden_0783"/>
<proteinExistence type="predicted"/>
<dbReference type="Proteomes" id="UP000000628">
    <property type="component" value="Chromosome"/>
</dbReference>
<evidence type="ECO:0000313" key="2">
    <source>
        <dbReference type="EMBL" id="ACV08445.1"/>
    </source>
</evidence>
<dbReference type="STRING" id="471856.Jden_0783"/>
<reference evidence="2 3" key="1">
    <citation type="journal article" date="2009" name="Stand. Genomic Sci.">
        <title>Complete genome sequence of Jonesia denitrificans type strain (Prevot 55134).</title>
        <authorList>
            <person name="Pukall R."/>
            <person name="Gehrich-Schroter G."/>
            <person name="Lapidus A."/>
            <person name="Nolan M."/>
            <person name="Glavina Del Rio T."/>
            <person name="Lucas S."/>
            <person name="Chen F."/>
            <person name="Tice H."/>
            <person name="Pitluck S."/>
            <person name="Cheng J.F."/>
            <person name="Copeland A."/>
            <person name="Saunders E."/>
            <person name="Brettin T."/>
            <person name="Detter J.C."/>
            <person name="Bruce D."/>
            <person name="Goodwin L."/>
            <person name="Pati A."/>
            <person name="Ivanova N."/>
            <person name="Mavromatis K."/>
            <person name="Ovchinnikova G."/>
            <person name="Chen A."/>
            <person name="Palaniappan K."/>
            <person name="Land M."/>
            <person name="Hauser L."/>
            <person name="Chang Y.J."/>
            <person name="Jeffries C.D."/>
            <person name="Chain P."/>
            <person name="Goker M."/>
            <person name="Bristow J."/>
            <person name="Eisen J.A."/>
            <person name="Markowitz V."/>
            <person name="Hugenholtz P."/>
            <person name="Kyrpides N.C."/>
            <person name="Klenk H.P."/>
            <person name="Han C."/>
        </authorList>
    </citation>
    <scope>NUCLEOTIDE SEQUENCE [LARGE SCALE GENOMIC DNA]</scope>
    <source>
        <strain evidence="3">ATCC 14870 / DSM 20603 / BCRC 15368 / CIP 55.134 / JCM 11481 / NBRC 15587 / NCTC 10816 / Prevot 55134</strain>
    </source>
</reference>
<gene>
    <name evidence="2" type="ordered locus">Jden_0783</name>
</gene>
<dbReference type="HOGENOM" id="CLU_1515955_0_0_11"/>
<name>C7R1X7_JONDD</name>
<protein>
    <recommendedName>
        <fullName evidence="1">Endonuclease/exonuclease/phosphatase domain-containing protein</fullName>
    </recommendedName>
</protein>
<dbReference type="Pfam" id="PF03372">
    <property type="entry name" value="Exo_endo_phos"/>
    <property type="match status" value="1"/>
</dbReference>
<dbReference type="AlphaFoldDB" id="C7R1X7"/>
<dbReference type="InterPro" id="IPR036691">
    <property type="entry name" value="Endo/exonu/phosph_ase_sf"/>
</dbReference>
<evidence type="ECO:0000313" key="3">
    <source>
        <dbReference type="Proteomes" id="UP000000628"/>
    </source>
</evidence>
<feature type="domain" description="Endonuclease/exonuclease/phosphatase" evidence="1">
    <location>
        <begin position="35"/>
        <end position="164"/>
    </location>
</feature>
<dbReference type="InterPro" id="IPR005135">
    <property type="entry name" value="Endo/exonuclease/phosphatase"/>
</dbReference>
<dbReference type="Gene3D" id="3.60.10.10">
    <property type="entry name" value="Endonuclease/exonuclease/phosphatase"/>
    <property type="match status" value="1"/>
</dbReference>
<organism evidence="2 3">
    <name type="scientific">Jonesia denitrificans (strain ATCC 14870 / DSM 20603 / BCRC 15368 / CIP 55.134 / JCM 11481 / NBRC 15587 / NCTC 10816 / Prevot 55134)</name>
    <name type="common">Listeria denitrificans</name>
    <dbReference type="NCBI Taxonomy" id="471856"/>
    <lineage>
        <taxon>Bacteria</taxon>
        <taxon>Bacillati</taxon>
        <taxon>Actinomycetota</taxon>
        <taxon>Actinomycetes</taxon>
        <taxon>Micrococcales</taxon>
        <taxon>Jonesiaceae</taxon>
        <taxon>Jonesia</taxon>
    </lineage>
</organism>
<dbReference type="eggNOG" id="COG3021">
    <property type="taxonomic scope" value="Bacteria"/>
</dbReference>
<keyword evidence="3" id="KW-1185">Reference proteome</keyword>
<dbReference type="SUPFAM" id="SSF56219">
    <property type="entry name" value="DNase I-like"/>
    <property type="match status" value="1"/>
</dbReference>
<dbReference type="GO" id="GO:0003824">
    <property type="term" value="F:catalytic activity"/>
    <property type="evidence" value="ECO:0007669"/>
    <property type="project" value="InterPro"/>
</dbReference>
<dbReference type="EMBL" id="CP001706">
    <property type="protein sequence ID" value="ACV08445.1"/>
    <property type="molecule type" value="Genomic_DNA"/>
</dbReference>
<evidence type="ECO:0000259" key="1">
    <source>
        <dbReference type="Pfam" id="PF03372"/>
    </source>
</evidence>
<sequence length="177" mass="18496">MGRPGVGRVRARGSVCPVVCRRNDPPDCGDRWGDAHADLVVLLEVDEPFLTALADTPVGVSHPYPPTSQGEAWANTLAGVGTFQRTHTDLPLILAGDFNAGRGHAAFRSATSGLDTPAGLGSRIGQWTWPMGEKLGPFTTLDHILTRDFGVMSTGTLTIPGTDHAAVTATLNACPAG</sequence>
<accession>C7R1X7</accession>